<evidence type="ECO:0000256" key="2">
    <source>
        <dbReference type="ARBA" id="ARBA00009864"/>
    </source>
</evidence>
<keyword evidence="9" id="KW-1185">Reference proteome</keyword>
<reference evidence="8" key="1">
    <citation type="submission" date="2022-01" db="EMBL/GenBank/DDBJ databases">
        <authorList>
            <person name="King R."/>
        </authorList>
    </citation>
    <scope>NUCLEOTIDE SEQUENCE</scope>
</reference>
<dbReference type="GO" id="GO:0005739">
    <property type="term" value="C:mitochondrion"/>
    <property type="evidence" value="ECO:0007669"/>
    <property type="project" value="InterPro"/>
</dbReference>
<dbReference type="PANTHER" id="PTHR15925:SF2">
    <property type="entry name" value="SMALL RIBOSOMAL SUBUNIT PROTEIN MS23"/>
    <property type="match status" value="1"/>
</dbReference>
<evidence type="ECO:0000256" key="3">
    <source>
        <dbReference type="ARBA" id="ARBA00022980"/>
    </source>
</evidence>
<evidence type="ECO:0000259" key="7">
    <source>
        <dbReference type="Pfam" id="PF10484"/>
    </source>
</evidence>
<dbReference type="Pfam" id="PF10484">
    <property type="entry name" value="MRP-S23"/>
    <property type="match status" value="1"/>
</dbReference>
<dbReference type="InterPro" id="IPR019520">
    <property type="entry name" value="Ribosomal_mS23_met"/>
</dbReference>
<name>A0A9N9XQC2_PHYSR</name>
<comment type="subcellular location">
    <subcellularLocation>
        <location evidence="1">Mitochondrion</location>
    </subcellularLocation>
</comment>
<evidence type="ECO:0000313" key="8">
    <source>
        <dbReference type="EMBL" id="CAG9857912.1"/>
    </source>
</evidence>
<organism evidence="8 9">
    <name type="scientific">Phyllotreta striolata</name>
    <name type="common">Striped flea beetle</name>
    <name type="synonym">Crioceris striolata</name>
    <dbReference type="NCBI Taxonomy" id="444603"/>
    <lineage>
        <taxon>Eukaryota</taxon>
        <taxon>Metazoa</taxon>
        <taxon>Ecdysozoa</taxon>
        <taxon>Arthropoda</taxon>
        <taxon>Hexapoda</taxon>
        <taxon>Insecta</taxon>
        <taxon>Pterygota</taxon>
        <taxon>Neoptera</taxon>
        <taxon>Endopterygota</taxon>
        <taxon>Coleoptera</taxon>
        <taxon>Polyphaga</taxon>
        <taxon>Cucujiformia</taxon>
        <taxon>Chrysomeloidea</taxon>
        <taxon>Chrysomelidae</taxon>
        <taxon>Galerucinae</taxon>
        <taxon>Alticini</taxon>
        <taxon>Phyllotreta</taxon>
    </lineage>
</organism>
<dbReference type="EMBL" id="OU900108">
    <property type="protein sequence ID" value="CAG9857912.1"/>
    <property type="molecule type" value="Genomic_DNA"/>
</dbReference>
<dbReference type="InterPro" id="IPR023611">
    <property type="entry name" value="mS23_dom_met"/>
</dbReference>
<dbReference type="GO" id="GO:0006412">
    <property type="term" value="P:translation"/>
    <property type="evidence" value="ECO:0007669"/>
    <property type="project" value="InterPro"/>
</dbReference>
<dbReference type="GO" id="GO:0003735">
    <property type="term" value="F:structural constituent of ribosome"/>
    <property type="evidence" value="ECO:0007669"/>
    <property type="project" value="InterPro"/>
</dbReference>
<feature type="domain" description="Small ribosomal subunit protein mS23 conserved" evidence="7">
    <location>
        <begin position="2"/>
        <end position="125"/>
    </location>
</feature>
<dbReference type="AlphaFoldDB" id="A0A9N9XQC2"/>
<dbReference type="GO" id="GO:0005840">
    <property type="term" value="C:ribosome"/>
    <property type="evidence" value="ECO:0007669"/>
    <property type="project" value="InterPro"/>
</dbReference>
<dbReference type="CDD" id="cd23701">
    <property type="entry name" value="At1g26750"/>
    <property type="match status" value="1"/>
</dbReference>
<accession>A0A9N9XQC2</accession>
<proteinExistence type="inferred from homology"/>
<evidence type="ECO:0000313" key="9">
    <source>
        <dbReference type="Proteomes" id="UP001153712"/>
    </source>
</evidence>
<protein>
    <recommendedName>
        <fullName evidence="6">Small ribosomal subunit protein mS23</fullName>
    </recommendedName>
</protein>
<keyword evidence="3" id="KW-0689">Ribosomal protein</keyword>
<keyword evidence="4" id="KW-0496">Mitochondrion</keyword>
<evidence type="ECO:0000256" key="1">
    <source>
        <dbReference type="ARBA" id="ARBA00004173"/>
    </source>
</evidence>
<dbReference type="PANTHER" id="PTHR15925">
    <property type="entry name" value="MITOCHONDRIAL RIBOSOMAL PROTEIN S23"/>
    <property type="match status" value="1"/>
</dbReference>
<dbReference type="Proteomes" id="UP001153712">
    <property type="component" value="Chromosome 15"/>
</dbReference>
<evidence type="ECO:0000256" key="6">
    <source>
        <dbReference type="ARBA" id="ARBA00035137"/>
    </source>
</evidence>
<gene>
    <name evidence="8" type="ORF">PHYEVI_LOCUS4309</name>
</gene>
<evidence type="ECO:0000256" key="5">
    <source>
        <dbReference type="ARBA" id="ARBA00023274"/>
    </source>
</evidence>
<sequence>MAGSRLEKVGTIYSRTTGLIRSGAINWADRPLWYDVYEAFPPKEEPRFDRPAPNMTLKKIFYEEDKLRAMFHRNNKHLGSSNMFNNKYKSLTQKFIEAYRKLESENPEYTEEGLYKRAIEMLRRDKEVDNRSEEEVISLSEAFREATGNRSKEKPQIDLSTIFKE</sequence>
<comment type="similarity">
    <text evidence="2">Belongs to the mitochondrion-specific ribosomal protein mS23 family.</text>
</comment>
<evidence type="ECO:0000256" key="4">
    <source>
        <dbReference type="ARBA" id="ARBA00023128"/>
    </source>
</evidence>
<dbReference type="InterPro" id="IPR059242">
    <property type="entry name" value="mS23_dom"/>
</dbReference>
<dbReference type="OrthoDB" id="10012356at2759"/>
<keyword evidence="5" id="KW-0687">Ribonucleoprotein</keyword>